<protein>
    <submittedName>
        <fullName evidence="7">Polyprenyl synthetase</fullName>
    </submittedName>
</protein>
<dbReference type="InterPro" id="IPR000092">
    <property type="entry name" value="Polyprenyl_synt"/>
</dbReference>
<dbReference type="InterPro" id="IPR033749">
    <property type="entry name" value="Polyprenyl_synt_CS"/>
</dbReference>
<dbReference type="Proteomes" id="UP000198417">
    <property type="component" value="Unassembled WGS sequence"/>
</dbReference>
<dbReference type="Pfam" id="PF00348">
    <property type="entry name" value="polyprenyl_synt"/>
    <property type="match status" value="1"/>
</dbReference>
<dbReference type="PANTHER" id="PTHR43281">
    <property type="entry name" value="FARNESYL DIPHOSPHATE SYNTHASE"/>
    <property type="match status" value="1"/>
</dbReference>
<dbReference type="GO" id="GO:0008299">
    <property type="term" value="P:isoprenoid biosynthetic process"/>
    <property type="evidence" value="ECO:0007669"/>
    <property type="project" value="UniProtKB-KW"/>
</dbReference>
<name>A0A238VU48_9RHOB</name>
<dbReference type="PROSITE" id="PS00444">
    <property type="entry name" value="POLYPRENYL_SYNTHASE_2"/>
    <property type="match status" value="1"/>
</dbReference>
<dbReference type="SUPFAM" id="SSF48576">
    <property type="entry name" value="Terpenoid synthases"/>
    <property type="match status" value="1"/>
</dbReference>
<keyword evidence="4" id="KW-0479">Metal-binding</keyword>
<sequence>MRRGKPSVHRAYSEPLAVLTGDSLIVLGFEVLAKAATIVPERGIKLVLSLAQHTGVAGGICAGQGWESEPEIDLSAYHRSKTGALFVAATQMGATAAAQDEEPWHELGGRIGEVFQVADDLCDALHDAGTPSEPAGQDNLHGRRNTVTELGVDGARKRRRDILVGAIASIPSCPGEASLAQMVRMQAEQIMPVINPALVLVEGVVVEGLLAGTGSSPKTSMFKRRSARSI</sequence>
<evidence type="ECO:0000256" key="3">
    <source>
        <dbReference type="ARBA" id="ARBA00022679"/>
    </source>
</evidence>
<dbReference type="GO" id="GO:0004659">
    <property type="term" value="F:prenyltransferase activity"/>
    <property type="evidence" value="ECO:0007669"/>
    <property type="project" value="InterPro"/>
</dbReference>
<keyword evidence="6" id="KW-0414">Isoprene biosynthesis</keyword>
<keyword evidence="5" id="KW-0460">Magnesium</keyword>
<dbReference type="Gene3D" id="1.10.600.10">
    <property type="entry name" value="Farnesyl Diphosphate Synthase"/>
    <property type="match status" value="1"/>
</dbReference>
<dbReference type="GO" id="GO:0046872">
    <property type="term" value="F:metal ion binding"/>
    <property type="evidence" value="ECO:0007669"/>
    <property type="project" value="UniProtKB-KW"/>
</dbReference>
<dbReference type="EMBL" id="FZNN01000003">
    <property type="protein sequence ID" value="SNR37009.1"/>
    <property type="molecule type" value="Genomic_DNA"/>
</dbReference>
<keyword evidence="3" id="KW-0808">Transferase</keyword>
<reference evidence="7 8" key="1">
    <citation type="submission" date="2017-06" db="EMBL/GenBank/DDBJ databases">
        <authorList>
            <person name="Kim H.J."/>
            <person name="Triplett B.A."/>
        </authorList>
    </citation>
    <scope>NUCLEOTIDE SEQUENCE [LARGE SCALE GENOMIC DNA]</scope>
    <source>
        <strain evidence="7 8">DSM 29052</strain>
    </source>
</reference>
<gene>
    <name evidence="7" type="ORF">SAMN06265370_10373</name>
</gene>
<dbReference type="PANTHER" id="PTHR43281:SF1">
    <property type="entry name" value="FARNESYL DIPHOSPHATE SYNTHASE"/>
    <property type="match status" value="1"/>
</dbReference>
<evidence type="ECO:0000256" key="5">
    <source>
        <dbReference type="ARBA" id="ARBA00022842"/>
    </source>
</evidence>
<accession>A0A238VU48</accession>
<keyword evidence="8" id="KW-1185">Reference proteome</keyword>
<evidence type="ECO:0000256" key="4">
    <source>
        <dbReference type="ARBA" id="ARBA00022723"/>
    </source>
</evidence>
<comment type="similarity">
    <text evidence="2">Belongs to the FPP/GGPP synthase family.</text>
</comment>
<evidence type="ECO:0000313" key="7">
    <source>
        <dbReference type="EMBL" id="SNR37009.1"/>
    </source>
</evidence>
<comment type="cofactor">
    <cofactor evidence="1">
        <name>Mg(2+)</name>
        <dbReference type="ChEBI" id="CHEBI:18420"/>
    </cofactor>
</comment>
<dbReference type="InterPro" id="IPR008949">
    <property type="entry name" value="Isoprenoid_synthase_dom_sf"/>
</dbReference>
<evidence type="ECO:0000313" key="8">
    <source>
        <dbReference type="Proteomes" id="UP000198417"/>
    </source>
</evidence>
<organism evidence="7 8">
    <name type="scientific">Puniceibacterium sediminis</name>
    <dbReference type="NCBI Taxonomy" id="1608407"/>
    <lineage>
        <taxon>Bacteria</taxon>
        <taxon>Pseudomonadati</taxon>
        <taxon>Pseudomonadota</taxon>
        <taxon>Alphaproteobacteria</taxon>
        <taxon>Rhodobacterales</taxon>
        <taxon>Paracoccaceae</taxon>
        <taxon>Puniceibacterium</taxon>
    </lineage>
</organism>
<dbReference type="AlphaFoldDB" id="A0A238VU48"/>
<proteinExistence type="inferred from homology"/>
<evidence type="ECO:0000256" key="1">
    <source>
        <dbReference type="ARBA" id="ARBA00001946"/>
    </source>
</evidence>
<evidence type="ECO:0000256" key="2">
    <source>
        <dbReference type="ARBA" id="ARBA00006706"/>
    </source>
</evidence>
<evidence type="ECO:0000256" key="6">
    <source>
        <dbReference type="ARBA" id="ARBA00023229"/>
    </source>
</evidence>